<keyword evidence="1" id="KW-0472">Membrane</keyword>
<sequence length="48" mass="5043">MNSPLNNSAIYILGTALAYLATGWAWTIAIGAAAALSAFSRHLYTDKA</sequence>
<keyword evidence="1" id="KW-0812">Transmembrane</keyword>
<dbReference type="AlphaFoldDB" id="A0ABD4TUT8"/>
<evidence type="ECO:0000256" key="1">
    <source>
        <dbReference type="SAM" id="Phobius"/>
    </source>
</evidence>
<gene>
    <name evidence="2" type="ORF">KBX22_07205</name>
</gene>
<keyword evidence="1" id="KW-1133">Transmembrane helix</keyword>
<accession>A0ABD4TUT8</accession>
<proteinExistence type="predicted"/>
<dbReference type="Proteomes" id="UP001205080">
    <property type="component" value="Unassembled WGS sequence"/>
</dbReference>
<dbReference type="EMBL" id="JAGPYW010000007">
    <property type="protein sequence ID" value="MCQ4614516.1"/>
    <property type="molecule type" value="Genomic_DNA"/>
</dbReference>
<name>A0ABD4TUT8_9CORY</name>
<feature type="transmembrane region" description="Helical" evidence="1">
    <location>
        <begin position="12"/>
        <end position="39"/>
    </location>
</feature>
<organism evidence="2 3">
    <name type="scientific">Corynebacterium pseudogenitalium</name>
    <dbReference type="NCBI Taxonomy" id="38303"/>
    <lineage>
        <taxon>Bacteria</taxon>
        <taxon>Bacillati</taxon>
        <taxon>Actinomycetota</taxon>
        <taxon>Actinomycetes</taxon>
        <taxon>Mycobacteriales</taxon>
        <taxon>Corynebacteriaceae</taxon>
        <taxon>Corynebacterium</taxon>
    </lineage>
</organism>
<protein>
    <submittedName>
        <fullName evidence="2">Uncharacterized protein</fullName>
    </submittedName>
</protein>
<dbReference type="RefSeq" id="WP_168156196.1">
    <property type="nucleotide sequence ID" value="NZ_CP185859.1"/>
</dbReference>
<evidence type="ECO:0000313" key="2">
    <source>
        <dbReference type="EMBL" id="MCQ4614516.1"/>
    </source>
</evidence>
<comment type="caution">
    <text evidence="2">The sequence shown here is derived from an EMBL/GenBank/DDBJ whole genome shotgun (WGS) entry which is preliminary data.</text>
</comment>
<evidence type="ECO:0000313" key="3">
    <source>
        <dbReference type="Proteomes" id="UP001205080"/>
    </source>
</evidence>
<reference evidence="2 3" key="1">
    <citation type="submission" date="2021-04" db="EMBL/GenBank/DDBJ databases">
        <title>Corynebacterium genitalium sp. nov. and Corynebacterium genitalium sp. nov., two new species of the genus Corynebacterium.</title>
        <authorList>
            <person name="Jaen-Luchoro D."/>
            <person name="Pinyeiro-Iglesias B."/>
            <person name="Al-Shaer S."/>
            <person name="Karlsson R."/>
            <person name="Gonzales-Siles L."/>
            <person name="Cardew S."/>
            <person name="Jensie-Markopolous S."/>
            <person name="Ohlen M."/>
            <person name="Inganas E."/>
            <person name="Moore E.R.B."/>
        </authorList>
    </citation>
    <scope>NUCLEOTIDE SEQUENCE [LARGE SCALE GENOMIC DNA]</scope>
    <source>
        <strain evidence="2 3">CCUG 55013</strain>
    </source>
</reference>